<organism evidence="1 2">
    <name type="scientific">Anthostomella pinea</name>
    <dbReference type="NCBI Taxonomy" id="933095"/>
    <lineage>
        <taxon>Eukaryota</taxon>
        <taxon>Fungi</taxon>
        <taxon>Dikarya</taxon>
        <taxon>Ascomycota</taxon>
        <taxon>Pezizomycotina</taxon>
        <taxon>Sordariomycetes</taxon>
        <taxon>Xylariomycetidae</taxon>
        <taxon>Xylariales</taxon>
        <taxon>Xylariaceae</taxon>
        <taxon>Anthostomella</taxon>
    </lineage>
</organism>
<gene>
    <name evidence="1" type="ORF">KHLLAP_LOCUS11948</name>
</gene>
<dbReference type="EMBL" id="CAUWAG010000018">
    <property type="protein sequence ID" value="CAJ2511480.1"/>
    <property type="molecule type" value="Genomic_DNA"/>
</dbReference>
<keyword evidence="2" id="KW-1185">Reference proteome</keyword>
<protein>
    <submittedName>
        <fullName evidence="1">Uu.00g071050.m01.CDS01</fullName>
    </submittedName>
</protein>
<name>A0AAI8YNS1_9PEZI</name>
<sequence length="84" mass="8508">MRRATNALKPPAAAGQLSRKAGEYVLTSDAPLQDRVIGNMGDAVGSLPVISSEVPTALVTTGNPASYEGFGRAIPPPDVASSAT</sequence>
<evidence type="ECO:0000313" key="2">
    <source>
        <dbReference type="Proteomes" id="UP001295740"/>
    </source>
</evidence>
<accession>A0AAI8YNS1</accession>
<proteinExistence type="predicted"/>
<dbReference type="AlphaFoldDB" id="A0AAI8YNS1"/>
<reference evidence="1" key="1">
    <citation type="submission" date="2023-10" db="EMBL/GenBank/DDBJ databases">
        <authorList>
            <person name="Hackl T."/>
        </authorList>
    </citation>
    <scope>NUCLEOTIDE SEQUENCE</scope>
</reference>
<comment type="caution">
    <text evidence="1">The sequence shown here is derived from an EMBL/GenBank/DDBJ whole genome shotgun (WGS) entry which is preliminary data.</text>
</comment>
<evidence type="ECO:0000313" key="1">
    <source>
        <dbReference type="EMBL" id="CAJ2511480.1"/>
    </source>
</evidence>
<dbReference type="Proteomes" id="UP001295740">
    <property type="component" value="Unassembled WGS sequence"/>
</dbReference>